<feature type="transmembrane region" description="Helical" evidence="1">
    <location>
        <begin position="177"/>
        <end position="197"/>
    </location>
</feature>
<keyword evidence="1" id="KW-0812">Transmembrane</keyword>
<sequence length="1185" mass="134560">MFLQMIRFEWRYYQRQPSFYVTSLLFFLLAFFATASDNVQIGGGGEIWGNGPFAITRTITTMLIFSMFLVVNFVSSTALRNHASLMEELVCTKPVPPLSYQLGRFVGAYLVLVTVFAMVPLGTLLGSLMPWVDQARFGPTVLSYYVDAYLIFALPSLFVLSALFYTIASKFKSMQAMYLVAVVVFVLYLVAGSFAQAPEYRTMAALLDPFGLRSFADVSRYWTIVEKNTLSVSFSGVLLQNRLLWLAVGVALLALFGGLFKPLALTPKARVGKTKAAKATPEFAISALQTKAQQPSALAQFWTRLRFELKQVVFSAPFFMLLLICIFNLLAPLFAPQRFYGTADWPLTQTMIELVTDSSGLLLVLILTYYCAEVVWRERTQGIGDIIDATPVANMVLWLSKLMAVGAAMLLMYFAFTLTTISYQLIKGFDDLDLLQYLIRLGYFNFLPFMLTVVLAFLIQVLSPNKYVGMGVFVVYFVLTQVLDAWGFNHRMWHFAASPAAPFSDLNRFGWTLESHSWYVLYWGGLTAILFVLGFGMFQRGPAQSLAVRYQQLRYQVGAGGQAVILLGSLVFVGTGGWIYYNTRVLNQYDTAEQQMDLQADYEKAYKAGADDPILVATKVEAFVDIYPVERRVEARVEQTLTNKFNKPVTKMLVNWPKYTRSMEIIAPGATLSPRDNRLGTAWLEFGTPVQPGQTIDMTFVLSRTNPGFQDDDVDVAVVENGTFINNMELLPQFGYNAGFELQERHERSKRGLEPVQRAHKLEDSSRYTESGFGRAEDFIEFSATVSTALDQTALAPGYLKKQWQQDGRQYFRYEMNAPMFNFYSFLSARLAVKKQDYQGVSLEVYYHPSHHWNVDRMMQSMQDSLDYFNRAFSPYQHQQMRIIEFPGYRDFAQSFANTVPYSEGIGFINDLRNEDSIDMPYYVTAHEMAHQWWGHQVGSANVQGSAVIPETLAQYSALRVMETKYGQAKLRQFLKYELDRYLRGRTDEKVAEEPLLRAEGQGYIHYRKGSIVMMAIKDRIGVERLDANLQAFLQEFQYKQNPYPTTLDLLRHLTTGVSSEEKAFIEQQFMQITLYDLRLLEVQKTELPDGQLQLDLTIQAARLSADGKGAETEQVLDEDIDIGAFSADPDEFSADNQLLYLQKHRLKSGKQQVRVIVPKGTTYIGVDPLIKLIDRDAVDNIRKL</sequence>
<feature type="transmembrane region" description="Helical" evidence="1">
    <location>
        <begin position="108"/>
        <end position="132"/>
    </location>
</feature>
<keyword evidence="3" id="KW-0378">Hydrolase</keyword>
<feature type="transmembrane region" description="Helical" evidence="1">
    <location>
        <begin position="354"/>
        <end position="372"/>
    </location>
</feature>
<dbReference type="InterPro" id="IPR027268">
    <property type="entry name" value="Peptidase_M4/M1_CTD_sf"/>
</dbReference>
<keyword evidence="4" id="KW-1185">Reference proteome</keyword>
<evidence type="ECO:0000256" key="1">
    <source>
        <dbReference type="SAM" id="Phobius"/>
    </source>
</evidence>
<evidence type="ECO:0000313" key="4">
    <source>
        <dbReference type="Proteomes" id="UP001589813"/>
    </source>
</evidence>
<feature type="transmembrane region" description="Helical" evidence="1">
    <location>
        <begin position="312"/>
        <end position="334"/>
    </location>
</feature>
<name>A0ABV6BDA9_9GAMM</name>
<reference evidence="3 4" key="1">
    <citation type="submission" date="2024-09" db="EMBL/GenBank/DDBJ databases">
        <authorList>
            <person name="Sun Q."/>
            <person name="Mori K."/>
        </authorList>
    </citation>
    <scope>NUCLEOTIDE SEQUENCE [LARGE SCALE GENOMIC DNA]</scope>
    <source>
        <strain evidence="3 4">KCTC 23315</strain>
    </source>
</reference>
<feature type="domain" description="Peptidase M1 membrane alanine aminopeptidase" evidence="2">
    <location>
        <begin position="859"/>
        <end position="1059"/>
    </location>
</feature>
<keyword evidence="3" id="KW-0031">Aminopeptidase</keyword>
<dbReference type="EMBL" id="JBHLXP010000003">
    <property type="protein sequence ID" value="MFC0048844.1"/>
    <property type="molecule type" value="Genomic_DNA"/>
</dbReference>
<organism evidence="3 4">
    <name type="scientific">Rheinheimera tilapiae</name>
    <dbReference type="NCBI Taxonomy" id="875043"/>
    <lineage>
        <taxon>Bacteria</taxon>
        <taxon>Pseudomonadati</taxon>
        <taxon>Pseudomonadota</taxon>
        <taxon>Gammaproteobacteria</taxon>
        <taxon>Chromatiales</taxon>
        <taxon>Chromatiaceae</taxon>
        <taxon>Rheinheimera</taxon>
    </lineage>
</organism>
<feature type="transmembrane region" description="Helical" evidence="1">
    <location>
        <begin position="243"/>
        <end position="260"/>
    </location>
</feature>
<keyword evidence="1" id="KW-0472">Membrane</keyword>
<dbReference type="RefSeq" id="WP_377243636.1">
    <property type="nucleotide sequence ID" value="NZ_JBHLXP010000003.1"/>
</dbReference>
<feature type="transmembrane region" description="Helical" evidence="1">
    <location>
        <begin position="59"/>
        <end position="79"/>
    </location>
</feature>
<dbReference type="InterPro" id="IPR014782">
    <property type="entry name" value="Peptidase_M1_dom"/>
</dbReference>
<keyword evidence="3" id="KW-0645">Protease</keyword>
<keyword evidence="1" id="KW-1133">Transmembrane helix</keyword>
<feature type="transmembrane region" description="Helical" evidence="1">
    <location>
        <begin position="402"/>
        <end position="426"/>
    </location>
</feature>
<comment type="caution">
    <text evidence="3">The sequence shown here is derived from an EMBL/GenBank/DDBJ whole genome shotgun (WGS) entry which is preliminary data.</text>
</comment>
<dbReference type="Pfam" id="PF01433">
    <property type="entry name" value="Peptidase_M1"/>
    <property type="match status" value="1"/>
</dbReference>
<feature type="transmembrane region" description="Helical" evidence="1">
    <location>
        <begin position="467"/>
        <end position="488"/>
    </location>
</feature>
<feature type="transmembrane region" description="Helical" evidence="1">
    <location>
        <begin position="519"/>
        <end position="538"/>
    </location>
</feature>
<evidence type="ECO:0000313" key="3">
    <source>
        <dbReference type="EMBL" id="MFC0048844.1"/>
    </source>
</evidence>
<accession>A0ABV6BDA9</accession>
<gene>
    <name evidence="3" type="ORF">ACFFJP_11175</name>
</gene>
<dbReference type="Proteomes" id="UP001589813">
    <property type="component" value="Unassembled WGS sequence"/>
</dbReference>
<evidence type="ECO:0000259" key="2">
    <source>
        <dbReference type="Pfam" id="PF01433"/>
    </source>
</evidence>
<feature type="transmembrane region" description="Helical" evidence="1">
    <location>
        <begin position="144"/>
        <end position="165"/>
    </location>
</feature>
<proteinExistence type="predicted"/>
<feature type="transmembrane region" description="Helical" evidence="1">
    <location>
        <begin position="559"/>
        <end position="581"/>
    </location>
</feature>
<dbReference type="Gene3D" id="1.10.390.10">
    <property type="entry name" value="Neutral Protease Domain 2"/>
    <property type="match status" value="1"/>
</dbReference>
<dbReference type="SUPFAM" id="SSF55486">
    <property type="entry name" value="Metalloproteases ('zincins'), catalytic domain"/>
    <property type="match status" value="1"/>
</dbReference>
<dbReference type="GO" id="GO:0004177">
    <property type="term" value="F:aminopeptidase activity"/>
    <property type="evidence" value="ECO:0007669"/>
    <property type="project" value="UniProtKB-KW"/>
</dbReference>
<feature type="transmembrane region" description="Helical" evidence="1">
    <location>
        <begin position="438"/>
        <end position="460"/>
    </location>
</feature>
<protein>
    <submittedName>
        <fullName evidence="3">M1 family aminopeptidase</fullName>
    </submittedName>
</protein>